<dbReference type="InterPro" id="IPR053735">
    <property type="entry name" value="Type_III_TA_endoRNase"/>
</dbReference>
<evidence type="ECO:0000313" key="2">
    <source>
        <dbReference type="EMBL" id="BCJ87281.1"/>
    </source>
</evidence>
<organism evidence="2 3">
    <name type="scientific">Effusibacillus dendaii</name>
    <dbReference type="NCBI Taxonomy" id="2743772"/>
    <lineage>
        <taxon>Bacteria</taxon>
        <taxon>Bacillati</taxon>
        <taxon>Bacillota</taxon>
        <taxon>Bacilli</taxon>
        <taxon>Bacillales</taxon>
        <taxon>Alicyclobacillaceae</taxon>
        <taxon>Effusibacillus</taxon>
    </lineage>
</organism>
<dbReference type="InterPro" id="IPR025911">
    <property type="entry name" value="ToxN/AbiQ_toxin"/>
</dbReference>
<evidence type="ECO:0000313" key="3">
    <source>
        <dbReference type="Proteomes" id="UP000593802"/>
    </source>
</evidence>
<name>A0A7I8DHI2_9BACL</name>
<protein>
    <submittedName>
        <fullName evidence="2">Uncharacterized protein</fullName>
    </submittedName>
</protein>
<accession>A0A7I8DHI2</accession>
<dbReference type="KEGG" id="eff:skT53_22660"/>
<dbReference type="Gene3D" id="3.10.129.130">
    <property type="match status" value="1"/>
</dbReference>
<feature type="region of interest" description="Disordered" evidence="1">
    <location>
        <begin position="1"/>
        <end position="21"/>
    </location>
</feature>
<gene>
    <name evidence="2" type="ORF">skT53_22660</name>
</gene>
<sequence length="138" mass="15533">MDGHSYCAPLSSPKPKHQHISDKAPDIIKIDDGKLGVINLNNMIPVLPSVIIPIDIASEPDQQYRQLLTKQMLFIRANEGLVKKKAKRLYQIVKSKKQPKLNNRCCYFSLLEQMSLQFGIVSPITAEEVASTNSEEEN</sequence>
<dbReference type="RefSeq" id="WP_264175967.1">
    <property type="nucleotide sequence ID" value="NZ_AP023366.1"/>
</dbReference>
<proteinExistence type="predicted"/>
<dbReference type="Pfam" id="PF13958">
    <property type="entry name" value="ToxN_toxin"/>
    <property type="match status" value="1"/>
</dbReference>
<dbReference type="AlphaFoldDB" id="A0A7I8DHI2"/>
<dbReference type="GO" id="GO:0003723">
    <property type="term" value="F:RNA binding"/>
    <property type="evidence" value="ECO:0007669"/>
    <property type="project" value="InterPro"/>
</dbReference>
<dbReference type="GO" id="GO:0004521">
    <property type="term" value="F:RNA endonuclease activity"/>
    <property type="evidence" value="ECO:0007669"/>
    <property type="project" value="InterPro"/>
</dbReference>
<reference evidence="2 3" key="1">
    <citation type="submission" date="2020-08" db="EMBL/GenBank/DDBJ databases">
        <title>Complete Genome Sequence of Effusibacillus dendaii Strain skT53, Isolated from Farmland soil.</title>
        <authorList>
            <person name="Konishi T."/>
            <person name="Kawasaki H."/>
        </authorList>
    </citation>
    <scope>NUCLEOTIDE SEQUENCE [LARGE SCALE GENOMIC DNA]</scope>
    <source>
        <strain evidence="3">skT53</strain>
    </source>
</reference>
<dbReference type="Proteomes" id="UP000593802">
    <property type="component" value="Chromosome"/>
</dbReference>
<evidence type="ECO:0000256" key="1">
    <source>
        <dbReference type="SAM" id="MobiDB-lite"/>
    </source>
</evidence>
<dbReference type="EMBL" id="AP023366">
    <property type="protein sequence ID" value="BCJ87281.1"/>
    <property type="molecule type" value="Genomic_DNA"/>
</dbReference>
<keyword evidence="3" id="KW-1185">Reference proteome</keyword>